<protein>
    <recommendedName>
        <fullName evidence="9">Methyltransferase</fullName>
    </recommendedName>
</protein>
<keyword evidence="8" id="KW-1185">Reference proteome</keyword>
<dbReference type="GeneID" id="96903416"/>
<reference key="2">
    <citation type="submission" date="2011-08" db="EMBL/GenBank/DDBJ databases">
        <title>Genome sequence of Naumovozyma castellii.</title>
        <authorList>
            <person name="Gordon J.L."/>
            <person name="Armisen D."/>
            <person name="Proux-Wera E."/>
            <person name="OhEigeartaigh S.S."/>
            <person name="Byrne K.P."/>
            <person name="Wolfe K.H."/>
        </authorList>
    </citation>
    <scope>NUCLEOTIDE SEQUENCE</scope>
    <source>
        <strain>Type strain:CBS 4309</strain>
    </source>
</reference>
<keyword evidence="5" id="KW-0539">Nucleus</keyword>
<dbReference type="KEGG" id="ncs:NCAS_0D02290"/>
<evidence type="ECO:0000256" key="5">
    <source>
        <dbReference type="ARBA" id="ARBA00023242"/>
    </source>
</evidence>
<evidence type="ECO:0000256" key="4">
    <source>
        <dbReference type="ARBA" id="ARBA00022679"/>
    </source>
</evidence>
<evidence type="ECO:0008006" key="9">
    <source>
        <dbReference type="Google" id="ProtNLM"/>
    </source>
</evidence>
<dbReference type="OrthoDB" id="361029at2759"/>
<dbReference type="PANTHER" id="PTHR12150">
    <property type="entry name" value="CLASS IV SAM-BINDING METHYLTRANSFERASE-RELATED"/>
    <property type="match status" value="1"/>
</dbReference>
<accession>G0VE19</accession>
<sequence length="378" mass="42634">MPPKRKATENVTSNKKKSKVLEPTKKSKTSIKVLSKKLNYSLCIPTTILANCTNLEQITHVVYQIAKAATIFNAGEIVILDMGDRKETKITEEKEEKKKKKTDARLSDSMLIASLLQYFVTPPYLVSTVFKKQFMKYFTVASKLPRLSALPFMRYLNEDNGRYREGLAIRMTKPGSNSNSKKEFKQTKYINIGKEKNLELKKQLVPVNVRVTVDTIENRVVSPEEAYGDYVGAQASYGYHVRIAKTFGDIFTQCAFPSGYSQTVWVNSGDYYYDEKLKKYSKVESKIPGITKIVTGGEIRKADDGQEEPVDATNLLIVYGKWDHIKRSFQESKEQFEGCEGAHEFFDGQFELPGTAPAGNISIQDSCMISLATIPTLL</sequence>
<evidence type="ECO:0000313" key="7">
    <source>
        <dbReference type="EMBL" id="CCC69810.1"/>
    </source>
</evidence>
<dbReference type="SUPFAM" id="SSF75217">
    <property type="entry name" value="alpha/beta knot"/>
    <property type="match status" value="1"/>
</dbReference>
<name>G0VE19_NAUCA</name>
<organism evidence="7 8">
    <name type="scientific">Naumovozyma castellii</name>
    <name type="common">Yeast</name>
    <name type="synonym">Saccharomyces castellii</name>
    <dbReference type="NCBI Taxonomy" id="27288"/>
    <lineage>
        <taxon>Eukaryota</taxon>
        <taxon>Fungi</taxon>
        <taxon>Dikarya</taxon>
        <taxon>Ascomycota</taxon>
        <taxon>Saccharomycotina</taxon>
        <taxon>Saccharomycetes</taxon>
        <taxon>Saccharomycetales</taxon>
        <taxon>Saccharomycetaceae</taxon>
        <taxon>Naumovozyma</taxon>
    </lineage>
</organism>
<comment type="subcellular location">
    <subcellularLocation>
        <location evidence="1">Nucleus</location>
    </subcellularLocation>
</comment>
<keyword evidence="4" id="KW-0808">Transferase</keyword>
<dbReference type="AlphaFoldDB" id="G0VE19"/>
<dbReference type="RefSeq" id="XP_003676171.1">
    <property type="nucleotide sequence ID" value="XM_003676123.1"/>
</dbReference>
<dbReference type="InterPro" id="IPR029026">
    <property type="entry name" value="tRNA_m1G_MTases_N"/>
</dbReference>
<dbReference type="GO" id="GO:0005634">
    <property type="term" value="C:nucleus"/>
    <property type="evidence" value="ECO:0007669"/>
    <property type="project" value="UniProtKB-SubCell"/>
</dbReference>
<dbReference type="InterPro" id="IPR029028">
    <property type="entry name" value="Alpha/beta_knot_MTases"/>
</dbReference>
<dbReference type="STRING" id="1064592.G0VE19"/>
<dbReference type="Gene3D" id="3.40.1280.10">
    <property type="match status" value="2"/>
</dbReference>
<evidence type="ECO:0000313" key="8">
    <source>
        <dbReference type="Proteomes" id="UP000001640"/>
    </source>
</evidence>
<dbReference type="HOGENOM" id="CLU_061859_0_0_1"/>
<dbReference type="InParanoid" id="G0VE19"/>
<dbReference type="Pfam" id="PF02598">
    <property type="entry name" value="Methyltrn_RNA_3"/>
    <property type="match status" value="1"/>
</dbReference>
<dbReference type="FunFam" id="3.40.1280.10:FF:000040">
    <property type="entry name" value="YMR310C-like protein"/>
    <property type="match status" value="1"/>
</dbReference>
<dbReference type="InterPro" id="IPR003750">
    <property type="entry name" value="Put_MeTrfase-C9orf114-like"/>
</dbReference>
<dbReference type="CDD" id="cd18086">
    <property type="entry name" value="HsC9orf114-like"/>
    <property type="match status" value="1"/>
</dbReference>
<keyword evidence="3" id="KW-0489">Methyltransferase</keyword>
<proteinExistence type="inferred from homology"/>
<comment type="similarity">
    <text evidence="2">Belongs to the class IV-like SAM-binding methyltransferase superfamily.</text>
</comment>
<gene>
    <name evidence="7" type="primary">NCAS0D02290</name>
    <name evidence="7" type="ordered locus">NCAS_0D02290</name>
</gene>
<feature type="region of interest" description="Disordered" evidence="6">
    <location>
        <begin position="1"/>
        <end position="24"/>
    </location>
</feature>
<dbReference type="Proteomes" id="UP000001640">
    <property type="component" value="Chromosome 4"/>
</dbReference>
<dbReference type="EMBL" id="HE576755">
    <property type="protein sequence ID" value="CCC69810.1"/>
    <property type="molecule type" value="Genomic_DNA"/>
</dbReference>
<evidence type="ECO:0000256" key="2">
    <source>
        <dbReference type="ARBA" id="ARBA00009841"/>
    </source>
</evidence>
<dbReference type="PANTHER" id="PTHR12150:SF13">
    <property type="entry name" value="METHYLTRANSFERASE C9ORF114-RELATED"/>
    <property type="match status" value="1"/>
</dbReference>
<reference evidence="7 8" key="1">
    <citation type="journal article" date="2011" name="Proc. Natl. Acad. Sci. U.S.A.">
        <title>Evolutionary erosion of yeast sex chromosomes by mating-type switching accidents.</title>
        <authorList>
            <person name="Gordon J.L."/>
            <person name="Armisen D."/>
            <person name="Proux-Wera E."/>
            <person name="Oheigeartaigh S.S."/>
            <person name="Byrne K.P."/>
            <person name="Wolfe K.H."/>
        </authorList>
    </citation>
    <scope>NUCLEOTIDE SEQUENCE [LARGE SCALE GENOMIC DNA]</scope>
    <source>
        <strain evidence="8">ATCC 76901 / BCRC 22586 / CBS 4309 / NBRC 1992 / NRRL Y-12630</strain>
    </source>
</reference>
<dbReference type="FunCoup" id="G0VE19">
    <property type="interactions" value="1048"/>
</dbReference>
<dbReference type="GO" id="GO:0032259">
    <property type="term" value="P:methylation"/>
    <property type="evidence" value="ECO:0007669"/>
    <property type="project" value="UniProtKB-KW"/>
</dbReference>
<evidence type="ECO:0000256" key="3">
    <source>
        <dbReference type="ARBA" id="ARBA00022603"/>
    </source>
</evidence>
<evidence type="ECO:0000256" key="1">
    <source>
        <dbReference type="ARBA" id="ARBA00004123"/>
    </source>
</evidence>
<dbReference type="OMA" id="YGYHVRI"/>
<dbReference type="GO" id="GO:0008168">
    <property type="term" value="F:methyltransferase activity"/>
    <property type="evidence" value="ECO:0007669"/>
    <property type="project" value="UniProtKB-KW"/>
</dbReference>
<evidence type="ECO:0000256" key="6">
    <source>
        <dbReference type="SAM" id="MobiDB-lite"/>
    </source>
</evidence>
<dbReference type="eggNOG" id="KOG3925">
    <property type="taxonomic scope" value="Eukaryota"/>
</dbReference>